<feature type="modified residue" description="4-aspartylphosphate" evidence="1">
    <location>
        <position position="54"/>
    </location>
</feature>
<dbReference type="PANTHER" id="PTHR43228:SF1">
    <property type="entry name" value="TWO-COMPONENT RESPONSE REGULATOR ARR22"/>
    <property type="match status" value="1"/>
</dbReference>
<dbReference type="SMART" id="SM00448">
    <property type="entry name" value="REC"/>
    <property type="match status" value="1"/>
</dbReference>
<evidence type="ECO:0000259" key="2">
    <source>
        <dbReference type="PROSITE" id="PS50110"/>
    </source>
</evidence>
<comment type="caution">
    <text evidence="3">The sequence shown here is derived from an EMBL/GenBank/DDBJ whole genome shotgun (WGS) entry which is preliminary data.</text>
</comment>
<keyword evidence="4" id="KW-1185">Reference proteome</keyword>
<dbReference type="InterPro" id="IPR011006">
    <property type="entry name" value="CheY-like_superfamily"/>
</dbReference>
<accession>A0ABS2WUL5</accession>
<evidence type="ECO:0000256" key="1">
    <source>
        <dbReference type="PROSITE-ProRule" id="PRU00169"/>
    </source>
</evidence>
<sequence>MKFLVVDDSRLSRNWSIQTLPEALRKKATIFEAEDGEVAVALYKEHRPDIVLLDITMPKKNGFEALEEIRTFDPKAVVIMISADRQKLTRERVLGLGATEILYKPIEADKLRTILLSLATGKRS</sequence>
<organism evidence="3 4">
    <name type="scientific">Sulfurospirillum tamanense</name>
    <dbReference type="NCBI Taxonomy" id="2813362"/>
    <lineage>
        <taxon>Bacteria</taxon>
        <taxon>Pseudomonadati</taxon>
        <taxon>Campylobacterota</taxon>
        <taxon>Epsilonproteobacteria</taxon>
        <taxon>Campylobacterales</taxon>
        <taxon>Sulfurospirillaceae</taxon>
        <taxon>Sulfurospirillum</taxon>
    </lineage>
</organism>
<protein>
    <submittedName>
        <fullName evidence="3">Response regulator</fullName>
    </submittedName>
</protein>
<name>A0ABS2WUL5_9BACT</name>
<dbReference type="Gene3D" id="3.40.50.2300">
    <property type="match status" value="1"/>
</dbReference>
<feature type="domain" description="Response regulatory" evidence="2">
    <location>
        <begin position="2"/>
        <end position="119"/>
    </location>
</feature>
<dbReference type="EMBL" id="JAFHKK010000033">
    <property type="protein sequence ID" value="MBN2965341.1"/>
    <property type="molecule type" value="Genomic_DNA"/>
</dbReference>
<evidence type="ECO:0000313" key="4">
    <source>
        <dbReference type="Proteomes" id="UP000703590"/>
    </source>
</evidence>
<gene>
    <name evidence="3" type="ORF">JWV37_11160</name>
</gene>
<reference evidence="3 4" key="3">
    <citation type="submission" date="2021-02" db="EMBL/GenBank/DDBJ databases">
        <authorList>
            <person name="Merkel A.Y."/>
        </authorList>
    </citation>
    <scope>NUCLEOTIDE SEQUENCE [LARGE SCALE GENOMIC DNA]</scope>
    <source>
        <strain evidence="3 4">T05b</strain>
    </source>
</reference>
<dbReference type="SUPFAM" id="SSF52172">
    <property type="entry name" value="CheY-like"/>
    <property type="match status" value="1"/>
</dbReference>
<proteinExistence type="predicted"/>
<dbReference type="RefSeq" id="WP_205459903.1">
    <property type="nucleotide sequence ID" value="NZ_JAFHKK010000033.1"/>
</dbReference>
<dbReference type="PANTHER" id="PTHR43228">
    <property type="entry name" value="TWO-COMPONENT RESPONSE REGULATOR"/>
    <property type="match status" value="1"/>
</dbReference>
<reference evidence="4" key="2">
    <citation type="submission" date="2021-02" db="EMBL/GenBank/DDBJ databases">
        <title>Sulfurospirillum tamanensis sp. nov.</title>
        <authorList>
            <person name="Merkel A.Y."/>
        </authorList>
    </citation>
    <scope>NUCLEOTIDE SEQUENCE [LARGE SCALE GENOMIC DNA]</scope>
    <source>
        <strain evidence="4">T05b</strain>
    </source>
</reference>
<evidence type="ECO:0000313" key="3">
    <source>
        <dbReference type="EMBL" id="MBN2965341.1"/>
    </source>
</evidence>
<dbReference type="InterPro" id="IPR001789">
    <property type="entry name" value="Sig_transdc_resp-reg_receiver"/>
</dbReference>
<dbReference type="Pfam" id="PF00072">
    <property type="entry name" value="Response_reg"/>
    <property type="match status" value="1"/>
</dbReference>
<dbReference type="PROSITE" id="PS50110">
    <property type="entry name" value="RESPONSE_REGULATORY"/>
    <property type="match status" value="1"/>
</dbReference>
<keyword evidence="1" id="KW-0597">Phosphoprotein</keyword>
<reference evidence="3 4" key="1">
    <citation type="submission" date="2021-02" db="EMBL/GenBank/DDBJ databases">
        <title>Sulfurospirillum tamanensis sp. nov.</title>
        <authorList>
            <person name="Frolova A."/>
            <person name="Merkel A."/>
            <person name="Slobodkin A."/>
        </authorList>
    </citation>
    <scope>NUCLEOTIDE SEQUENCE [LARGE SCALE GENOMIC DNA]</scope>
    <source>
        <strain evidence="3 4">T05b</strain>
    </source>
</reference>
<dbReference type="Proteomes" id="UP000703590">
    <property type="component" value="Unassembled WGS sequence"/>
</dbReference>
<dbReference type="InterPro" id="IPR052048">
    <property type="entry name" value="ST_Response_Regulator"/>
</dbReference>